<dbReference type="SUPFAM" id="SSF81419">
    <property type="entry name" value="Mitochondrial cytochrome c oxidase subunit VIIa"/>
    <property type="match status" value="1"/>
</dbReference>
<proteinExistence type="inferred from homology"/>
<evidence type="ECO:0000256" key="2">
    <source>
        <dbReference type="ARBA" id="ARBA00009331"/>
    </source>
</evidence>
<feature type="region of interest" description="Disordered" evidence="6">
    <location>
        <begin position="1"/>
        <end position="28"/>
    </location>
</feature>
<evidence type="ECO:0000256" key="3">
    <source>
        <dbReference type="ARBA" id="ARBA00022792"/>
    </source>
</evidence>
<keyword evidence="8" id="KW-1185">Reference proteome</keyword>
<accession>A0A7J5YMZ0</accession>
<dbReference type="GO" id="GO:0045277">
    <property type="term" value="C:respiratory chain complex IV"/>
    <property type="evidence" value="ECO:0007669"/>
    <property type="project" value="InterPro"/>
</dbReference>
<gene>
    <name evidence="7" type="ORF">F7725_020030</name>
</gene>
<comment type="caution">
    <text evidence="7">The sequence shown here is derived from an EMBL/GenBank/DDBJ whole genome shotgun (WGS) entry which is preliminary data.</text>
</comment>
<dbReference type="GO" id="GO:0006123">
    <property type="term" value="P:mitochondrial electron transport, cytochrome c to oxygen"/>
    <property type="evidence" value="ECO:0007669"/>
    <property type="project" value="InterPro"/>
</dbReference>
<evidence type="ECO:0000256" key="1">
    <source>
        <dbReference type="ARBA" id="ARBA00004273"/>
    </source>
</evidence>
<protein>
    <submittedName>
        <fullName evidence="7">Uncharacterized protein</fullName>
    </submittedName>
</protein>
<comment type="similarity">
    <text evidence="2">Belongs to the cytochrome c oxidase VIIa family.</text>
</comment>
<keyword evidence="5" id="KW-0472">Membrane</keyword>
<dbReference type="AlphaFoldDB" id="A0A7J5YMZ0"/>
<feature type="compositionally biased region" description="Low complexity" evidence="6">
    <location>
        <begin position="1"/>
        <end position="17"/>
    </location>
</feature>
<sequence length="102" mass="11246">MRCSALLGGPSAAPGAGWRTRSPETERFQEEDGMPIHLKGGVATLCSTEPMGLTVLVLVQMWTVTTLMMTAANPTDTMRTLKRLEREKSQMSIHELVVFQLL</sequence>
<dbReference type="Proteomes" id="UP000518266">
    <property type="component" value="Unassembled WGS sequence"/>
</dbReference>
<reference evidence="7 8" key="1">
    <citation type="submission" date="2020-03" db="EMBL/GenBank/DDBJ databases">
        <title>Dissostichus mawsoni Genome sequencing and assembly.</title>
        <authorList>
            <person name="Park H."/>
        </authorList>
    </citation>
    <scope>NUCLEOTIDE SEQUENCE [LARGE SCALE GENOMIC DNA]</scope>
    <source>
        <strain evidence="7">DM0001</strain>
        <tissue evidence="7">Muscle</tissue>
    </source>
</reference>
<name>A0A7J5YMZ0_DISMA</name>
<evidence type="ECO:0000256" key="6">
    <source>
        <dbReference type="SAM" id="MobiDB-lite"/>
    </source>
</evidence>
<evidence type="ECO:0000313" key="8">
    <source>
        <dbReference type="Proteomes" id="UP000518266"/>
    </source>
</evidence>
<evidence type="ECO:0000256" key="5">
    <source>
        <dbReference type="ARBA" id="ARBA00023136"/>
    </source>
</evidence>
<keyword evidence="4" id="KW-0496">Mitochondrion</keyword>
<evidence type="ECO:0000313" key="7">
    <source>
        <dbReference type="EMBL" id="KAF3850311.1"/>
    </source>
</evidence>
<organism evidence="7 8">
    <name type="scientific">Dissostichus mawsoni</name>
    <name type="common">Antarctic cod</name>
    <dbReference type="NCBI Taxonomy" id="36200"/>
    <lineage>
        <taxon>Eukaryota</taxon>
        <taxon>Metazoa</taxon>
        <taxon>Chordata</taxon>
        <taxon>Craniata</taxon>
        <taxon>Vertebrata</taxon>
        <taxon>Euteleostomi</taxon>
        <taxon>Actinopterygii</taxon>
        <taxon>Neopterygii</taxon>
        <taxon>Teleostei</taxon>
        <taxon>Neoteleostei</taxon>
        <taxon>Acanthomorphata</taxon>
        <taxon>Eupercaria</taxon>
        <taxon>Perciformes</taxon>
        <taxon>Notothenioidei</taxon>
        <taxon>Nototheniidae</taxon>
        <taxon>Dissostichus</taxon>
    </lineage>
</organism>
<dbReference type="GO" id="GO:0005743">
    <property type="term" value="C:mitochondrial inner membrane"/>
    <property type="evidence" value="ECO:0007669"/>
    <property type="project" value="UniProtKB-SubCell"/>
</dbReference>
<keyword evidence="3" id="KW-0999">Mitochondrion inner membrane</keyword>
<dbReference type="InterPro" id="IPR036539">
    <property type="entry name" value="Cyt_c_oxidase_su7a_sf"/>
</dbReference>
<comment type="subcellular location">
    <subcellularLocation>
        <location evidence="1">Mitochondrion inner membrane</location>
    </subcellularLocation>
</comment>
<evidence type="ECO:0000256" key="4">
    <source>
        <dbReference type="ARBA" id="ARBA00023128"/>
    </source>
</evidence>
<dbReference type="EMBL" id="JAAKFY010000011">
    <property type="protein sequence ID" value="KAF3850311.1"/>
    <property type="molecule type" value="Genomic_DNA"/>
</dbReference>